<keyword evidence="4" id="KW-1185">Reference proteome</keyword>
<sequence length="337" mass="36993">MYPAIDEQLSALSGGLASLFEWSGLKQPIYLDFQQFLDSLSISPLVPPEVLEVARKAHGLPYPPHWSEELDAASGALYFYHELRDESSWQHPLTDTFREVLHQVTSFAGERLRLDQLAGRIEESLTEIQARAAADLQQWTGPLGDTEQYYYNNATGCSTWEDPCERWRYDIHVRYDLLVGFLVAEERRARSCTREAMPDLTHTLTSLASSVSSVQSILASSLTAPDSLPGAPQFVAMTDQSLCDQVGADPDDPEAGTRWARPRPRRSCLPLPPKATGASAPRRALFSMPPHQQQYATQVLQTDAPTSAGFAAGFAAAAKNGAPPPPPSDSPTRWAVG</sequence>
<dbReference type="SMART" id="SM00456">
    <property type="entry name" value="WW"/>
    <property type="match status" value="1"/>
</dbReference>
<feature type="region of interest" description="Disordered" evidence="1">
    <location>
        <begin position="249"/>
        <end position="279"/>
    </location>
</feature>
<accession>A0ABP0JMU1</accession>
<gene>
    <name evidence="3" type="ORF">SCF082_LOCUS12869</name>
</gene>
<evidence type="ECO:0000313" key="3">
    <source>
        <dbReference type="EMBL" id="CAK9015679.1"/>
    </source>
</evidence>
<proteinExistence type="predicted"/>
<dbReference type="SUPFAM" id="SSF51045">
    <property type="entry name" value="WW domain"/>
    <property type="match status" value="1"/>
</dbReference>
<feature type="region of interest" description="Disordered" evidence="1">
    <location>
        <begin position="316"/>
        <end position="337"/>
    </location>
</feature>
<dbReference type="PROSITE" id="PS01159">
    <property type="entry name" value="WW_DOMAIN_1"/>
    <property type="match status" value="2"/>
</dbReference>
<dbReference type="InterPro" id="IPR001202">
    <property type="entry name" value="WW_dom"/>
</dbReference>
<name>A0ABP0JMU1_9DINO</name>
<dbReference type="Proteomes" id="UP001642464">
    <property type="component" value="Unassembled WGS sequence"/>
</dbReference>
<reference evidence="3 4" key="1">
    <citation type="submission" date="2024-02" db="EMBL/GenBank/DDBJ databases">
        <authorList>
            <person name="Chen Y."/>
            <person name="Shah S."/>
            <person name="Dougan E. K."/>
            <person name="Thang M."/>
            <person name="Chan C."/>
        </authorList>
    </citation>
    <scope>NUCLEOTIDE SEQUENCE [LARGE SCALE GENOMIC DNA]</scope>
</reference>
<protein>
    <recommendedName>
        <fullName evidence="2">WW domain-containing protein</fullName>
    </recommendedName>
</protein>
<feature type="domain" description="WW" evidence="2">
    <location>
        <begin position="60"/>
        <end position="94"/>
    </location>
</feature>
<dbReference type="Gene3D" id="2.20.70.10">
    <property type="match status" value="1"/>
</dbReference>
<comment type="caution">
    <text evidence="3">The sequence shown here is derived from an EMBL/GenBank/DDBJ whole genome shotgun (WGS) entry which is preliminary data.</text>
</comment>
<dbReference type="EMBL" id="CAXAMM010007891">
    <property type="protein sequence ID" value="CAK9015679.1"/>
    <property type="molecule type" value="Genomic_DNA"/>
</dbReference>
<evidence type="ECO:0000256" key="1">
    <source>
        <dbReference type="SAM" id="MobiDB-lite"/>
    </source>
</evidence>
<dbReference type="InterPro" id="IPR036020">
    <property type="entry name" value="WW_dom_sf"/>
</dbReference>
<dbReference type="PROSITE" id="PS50020">
    <property type="entry name" value="WW_DOMAIN_2"/>
    <property type="match status" value="1"/>
</dbReference>
<evidence type="ECO:0000259" key="2">
    <source>
        <dbReference type="PROSITE" id="PS50020"/>
    </source>
</evidence>
<dbReference type="CDD" id="cd00201">
    <property type="entry name" value="WW"/>
    <property type="match status" value="1"/>
</dbReference>
<evidence type="ECO:0000313" key="4">
    <source>
        <dbReference type="Proteomes" id="UP001642464"/>
    </source>
</evidence>
<organism evidence="3 4">
    <name type="scientific">Durusdinium trenchii</name>
    <dbReference type="NCBI Taxonomy" id="1381693"/>
    <lineage>
        <taxon>Eukaryota</taxon>
        <taxon>Sar</taxon>
        <taxon>Alveolata</taxon>
        <taxon>Dinophyceae</taxon>
        <taxon>Suessiales</taxon>
        <taxon>Symbiodiniaceae</taxon>
        <taxon>Durusdinium</taxon>
    </lineage>
</organism>